<accession>A0A2N6PH78</accession>
<dbReference type="Pfam" id="PF00126">
    <property type="entry name" value="HTH_1"/>
    <property type="match status" value="1"/>
</dbReference>
<evidence type="ECO:0000256" key="3">
    <source>
        <dbReference type="ARBA" id="ARBA00023125"/>
    </source>
</evidence>
<dbReference type="GO" id="GO:0003677">
    <property type="term" value="F:DNA binding"/>
    <property type="evidence" value="ECO:0007669"/>
    <property type="project" value="UniProtKB-KW"/>
</dbReference>
<evidence type="ECO:0000313" key="7">
    <source>
        <dbReference type="Proteomes" id="UP000235703"/>
    </source>
</evidence>
<feature type="domain" description="HTH lysR-type" evidence="5">
    <location>
        <begin position="4"/>
        <end position="61"/>
    </location>
</feature>
<dbReference type="EMBL" id="PNFZ01000003">
    <property type="protein sequence ID" value="PMB98035.1"/>
    <property type="molecule type" value="Genomic_DNA"/>
</dbReference>
<dbReference type="InterPro" id="IPR036390">
    <property type="entry name" value="WH_DNA-bd_sf"/>
</dbReference>
<sequence length="303" mass="32607">MRSWDLNRLRIWRAVVTAGSVVEAAANLGFRPATISQHIATLQQSTGLELYRRAGRGIEITEAGRKLADEAAKVLDQVRRLDGTVDDMTSSPDPRITLSGFTSFHETLLPPVVDSVVTTFSTIRFEILDNERDSAPSPRLPDIEIRSEAGFATATELPGTIRTPLFDDEFHLVVPTSHRLADAGEVPLAEISEERWIDAESRATAGMSAILHACAAAGIAPRVIARSEGHYAALALVAAGHGITLLPALALLSLPAGLTSVALTRPVPFRRVCMHVVEQSAHLPHISFTADEIIAQAEGFGFV</sequence>
<dbReference type="Gene3D" id="3.40.190.10">
    <property type="entry name" value="Periplasmic binding protein-like II"/>
    <property type="match status" value="2"/>
</dbReference>
<dbReference type="Gene3D" id="1.10.10.10">
    <property type="entry name" value="Winged helix-like DNA-binding domain superfamily/Winged helix DNA-binding domain"/>
    <property type="match status" value="1"/>
</dbReference>
<name>A0A2N6PH78_9MICO</name>
<organism evidence="6 7">
    <name type="scientific">Brevibacterium luteolum</name>
    <dbReference type="NCBI Taxonomy" id="199591"/>
    <lineage>
        <taxon>Bacteria</taxon>
        <taxon>Bacillati</taxon>
        <taxon>Actinomycetota</taxon>
        <taxon>Actinomycetes</taxon>
        <taxon>Micrococcales</taxon>
        <taxon>Brevibacteriaceae</taxon>
        <taxon>Brevibacterium</taxon>
    </lineage>
</organism>
<dbReference type="Pfam" id="PF03466">
    <property type="entry name" value="LysR_substrate"/>
    <property type="match status" value="1"/>
</dbReference>
<dbReference type="RefSeq" id="WP_146004337.1">
    <property type="nucleotide sequence ID" value="NZ_PNFZ01000003.1"/>
</dbReference>
<keyword evidence="2" id="KW-0805">Transcription regulation</keyword>
<keyword evidence="3" id="KW-0238">DNA-binding</keyword>
<dbReference type="OrthoDB" id="4131546at2"/>
<evidence type="ECO:0000313" key="6">
    <source>
        <dbReference type="EMBL" id="PMB98035.1"/>
    </source>
</evidence>
<dbReference type="Proteomes" id="UP000235703">
    <property type="component" value="Unassembled WGS sequence"/>
</dbReference>
<evidence type="ECO:0000259" key="5">
    <source>
        <dbReference type="PROSITE" id="PS50931"/>
    </source>
</evidence>
<dbReference type="GO" id="GO:0032993">
    <property type="term" value="C:protein-DNA complex"/>
    <property type="evidence" value="ECO:0007669"/>
    <property type="project" value="TreeGrafter"/>
</dbReference>
<dbReference type="PROSITE" id="PS50931">
    <property type="entry name" value="HTH_LYSR"/>
    <property type="match status" value="1"/>
</dbReference>
<dbReference type="InterPro" id="IPR000847">
    <property type="entry name" value="LysR_HTH_N"/>
</dbReference>
<protein>
    <submittedName>
        <fullName evidence="6">LysR family transcriptional regulator</fullName>
    </submittedName>
</protein>
<evidence type="ECO:0000256" key="1">
    <source>
        <dbReference type="ARBA" id="ARBA00009437"/>
    </source>
</evidence>
<keyword evidence="4" id="KW-0804">Transcription</keyword>
<evidence type="ECO:0000256" key="4">
    <source>
        <dbReference type="ARBA" id="ARBA00023163"/>
    </source>
</evidence>
<proteinExistence type="inferred from homology"/>
<dbReference type="AlphaFoldDB" id="A0A2N6PH78"/>
<dbReference type="SUPFAM" id="SSF53850">
    <property type="entry name" value="Periplasmic binding protein-like II"/>
    <property type="match status" value="1"/>
</dbReference>
<comment type="similarity">
    <text evidence="1">Belongs to the LysR transcriptional regulatory family.</text>
</comment>
<dbReference type="PANTHER" id="PTHR30346:SF29">
    <property type="entry name" value="LYSR SUBSTRATE-BINDING"/>
    <property type="match status" value="1"/>
</dbReference>
<evidence type="ECO:0000256" key="2">
    <source>
        <dbReference type="ARBA" id="ARBA00023015"/>
    </source>
</evidence>
<gene>
    <name evidence="6" type="ORF">CJ198_06535</name>
</gene>
<dbReference type="InterPro" id="IPR036388">
    <property type="entry name" value="WH-like_DNA-bd_sf"/>
</dbReference>
<reference evidence="6 7" key="1">
    <citation type="submission" date="2017-09" db="EMBL/GenBank/DDBJ databases">
        <title>Bacterial strain isolated from the female urinary microbiota.</title>
        <authorList>
            <person name="Thomas-White K."/>
            <person name="Kumar N."/>
            <person name="Forster S."/>
            <person name="Putonti C."/>
            <person name="Lawley T."/>
            <person name="Wolfe A.J."/>
        </authorList>
    </citation>
    <scope>NUCLEOTIDE SEQUENCE [LARGE SCALE GENOMIC DNA]</scope>
    <source>
        <strain evidence="6 7">UMB0680</strain>
    </source>
</reference>
<dbReference type="PANTHER" id="PTHR30346">
    <property type="entry name" value="TRANSCRIPTIONAL DUAL REGULATOR HCAR-RELATED"/>
    <property type="match status" value="1"/>
</dbReference>
<dbReference type="InterPro" id="IPR005119">
    <property type="entry name" value="LysR_subst-bd"/>
</dbReference>
<dbReference type="SUPFAM" id="SSF46785">
    <property type="entry name" value="Winged helix' DNA-binding domain"/>
    <property type="match status" value="1"/>
</dbReference>
<comment type="caution">
    <text evidence="6">The sequence shown here is derived from an EMBL/GenBank/DDBJ whole genome shotgun (WGS) entry which is preliminary data.</text>
</comment>
<keyword evidence="7" id="KW-1185">Reference proteome</keyword>
<dbReference type="GO" id="GO:0003700">
    <property type="term" value="F:DNA-binding transcription factor activity"/>
    <property type="evidence" value="ECO:0007669"/>
    <property type="project" value="InterPro"/>
</dbReference>